<dbReference type="EMBL" id="JAGPXC010000007">
    <property type="protein sequence ID" value="KAH6648968.1"/>
    <property type="molecule type" value="Genomic_DNA"/>
</dbReference>
<sequence length="157" mass="18018">MYGLADLLPIIDHKDISKKLIMVLPDAIFPTEVNPANVKQLASDVTDAYDYFRARLSAYSARIENIWSEMKRKKHSDLLDVVGPGILCVHRPDLDGWKLIELHSNDEPKRVSTPYTEQDRESDKVIREFIKGVDEIPGSDSPPTWQPVLKYTFPLRR</sequence>
<keyword evidence="2" id="KW-1185">Reference proteome</keyword>
<protein>
    <submittedName>
        <fullName evidence="1">Uncharacterized protein</fullName>
    </submittedName>
</protein>
<gene>
    <name evidence="1" type="ORF">BKA67DRAFT_538974</name>
</gene>
<proteinExistence type="predicted"/>
<evidence type="ECO:0000313" key="2">
    <source>
        <dbReference type="Proteomes" id="UP000758603"/>
    </source>
</evidence>
<organism evidence="1 2">
    <name type="scientific">Truncatella angustata</name>
    <dbReference type="NCBI Taxonomy" id="152316"/>
    <lineage>
        <taxon>Eukaryota</taxon>
        <taxon>Fungi</taxon>
        <taxon>Dikarya</taxon>
        <taxon>Ascomycota</taxon>
        <taxon>Pezizomycotina</taxon>
        <taxon>Sordariomycetes</taxon>
        <taxon>Xylariomycetidae</taxon>
        <taxon>Amphisphaeriales</taxon>
        <taxon>Sporocadaceae</taxon>
        <taxon>Truncatella</taxon>
    </lineage>
</organism>
<accession>A0A9P8ZVJ3</accession>
<dbReference type="RefSeq" id="XP_045955475.1">
    <property type="nucleotide sequence ID" value="XM_046100557.1"/>
</dbReference>
<name>A0A9P8ZVJ3_9PEZI</name>
<reference evidence="1" key="1">
    <citation type="journal article" date="2021" name="Nat. Commun.">
        <title>Genetic determinants of endophytism in the Arabidopsis root mycobiome.</title>
        <authorList>
            <person name="Mesny F."/>
            <person name="Miyauchi S."/>
            <person name="Thiergart T."/>
            <person name="Pickel B."/>
            <person name="Atanasova L."/>
            <person name="Karlsson M."/>
            <person name="Huettel B."/>
            <person name="Barry K.W."/>
            <person name="Haridas S."/>
            <person name="Chen C."/>
            <person name="Bauer D."/>
            <person name="Andreopoulos W."/>
            <person name="Pangilinan J."/>
            <person name="LaButti K."/>
            <person name="Riley R."/>
            <person name="Lipzen A."/>
            <person name="Clum A."/>
            <person name="Drula E."/>
            <person name="Henrissat B."/>
            <person name="Kohler A."/>
            <person name="Grigoriev I.V."/>
            <person name="Martin F.M."/>
            <person name="Hacquard S."/>
        </authorList>
    </citation>
    <scope>NUCLEOTIDE SEQUENCE</scope>
    <source>
        <strain evidence="1">MPI-SDFR-AT-0073</strain>
    </source>
</reference>
<dbReference type="GeneID" id="70129449"/>
<dbReference type="AlphaFoldDB" id="A0A9P8ZVJ3"/>
<comment type="caution">
    <text evidence="1">The sequence shown here is derived from an EMBL/GenBank/DDBJ whole genome shotgun (WGS) entry which is preliminary data.</text>
</comment>
<evidence type="ECO:0000313" key="1">
    <source>
        <dbReference type="EMBL" id="KAH6648968.1"/>
    </source>
</evidence>
<dbReference type="Proteomes" id="UP000758603">
    <property type="component" value="Unassembled WGS sequence"/>
</dbReference>